<dbReference type="EMBL" id="CBIT010000011">
    <property type="protein sequence ID" value="CDE29884.1"/>
    <property type="molecule type" value="Genomic_DNA"/>
</dbReference>
<accession>R7GR32</accession>
<sequence length="162" mass="17948">MKITSSLIDKLIRLRSGESLPSSALRGDWVEDLLREGVLISRSHGSRSCIKASYPQTLEQSLIHIDERFGDLDSMKGVIDNDVSRSEQAVATGNSKLVTVRSCPGFPVNSYDSIPCSLNGRGIVIKPEEGTFVFISDWQSFEIPEDVLVVNIENMENFESVK</sequence>
<dbReference type="AlphaFoldDB" id="R7GR32"/>
<dbReference type="RefSeq" id="WP_022429816.1">
    <property type="nucleotide sequence ID" value="NZ_FR899198.1"/>
</dbReference>
<evidence type="ECO:0000313" key="1">
    <source>
        <dbReference type="EMBL" id="CDE29884.1"/>
    </source>
</evidence>
<dbReference type="STRING" id="1263103.BN741_00556"/>
<evidence type="ECO:0000313" key="2">
    <source>
        <dbReference type="Proteomes" id="UP000018072"/>
    </source>
</evidence>
<organism evidence="1 2">
    <name type="scientific">Leyella stercorea CAG:629</name>
    <dbReference type="NCBI Taxonomy" id="1263103"/>
    <lineage>
        <taxon>Bacteria</taxon>
        <taxon>Pseudomonadati</taxon>
        <taxon>Bacteroidota</taxon>
        <taxon>Bacteroidia</taxon>
        <taxon>Bacteroidales</taxon>
        <taxon>Prevotellaceae</taxon>
        <taxon>Leyella</taxon>
    </lineage>
</organism>
<dbReference type="Proteomes" id="UP000018072">
    <property type="component" value="Unassembled WGS sequence"/>
</dbReference>
<proteinExistence type="predicted"/>
<comment type="caution">
    <text evidence="1">The sequence shown here is derived from an EMBL/GenBank/DDBJ whole genome shotgun (WGS) entry which is preliminary data.</text>
</comment>
<protein>
    <submittedName>
        <fullName evidence="1">Uncharacterized protein</fullName>
    </submittedName>
</protein>
<gene>
    <name evidence="1" type="ORF">BN741_00556</name>
</gene>
<name>R7GR32_9BACT</name>
<reference evidence="1" key="1">
    <citation type="submission" date="2012-11" db="EMBL/GenBank/DDBJ databases">
        <title>Dependencies among metagenomic species, viruses, plasmids and units of genetic variation.</title>
        <authorList>
            <person name="Nielsen H.B."/>
            <person name="Almeida M."/>
            <person name="Juncker A.S."/>
            <person name="Rasmussen S."/>
            <person name="Li J."/>
            <person name="Sunagawa S."/>
            <person name="Plichta D."/>
            <person name="Gautier L."/>
            <person name="Le Chatelier E."/>
            <person name="Peletier E."/>
            <person name="Bonde I."/>
            <person name="Nielsen T."/>
            <person name="Manichanh C."/>
            <person name="Arumugam M."/>
            <person name="Batto J."/>
            <person name="Santos M.B.Q.D."/>
            <person name="Blom N."/>
            <person name="Borruel N."/>
            <person name="Burgdorf K.S."/>
            <person name="Boumezbeur F."/>
            <person name="Casellas F."/>
            <person name="Dore J."/>
            <person name="Guarner F."/>
            <person name="Hansen T."/>
            <person name="Hildebrand F."/>
            <person name="Kaas R.S."/>
            <person name="Kennedy S."/>
            <person name="Kristiansen K."/>
            <person name="Kultima J.R."/>
            <person name="Leonard P."/>
            <person name="Levenez F."/>
            <person name="Lund O."/>
            <person name="Moumen B."/>
            <person name="Le Paslier D."/>
            <person name="Pons N."/>
            <person name="Pedersen O."/>
            <person name="Prifti E."/>
            <person name="Qin J."/>
            <person name="Raes J."/>
            <person name="Tap J."/>
            <person name="Tims S."/>
            <person name="Ussery D.W."/>
            <person name="Yamada T."/>
            <person name="MetaHit consortium"/>
            <person name="Renault P."/>
            <person name="Sicheritz-Ponten T."/>
            <person name="Bork P."/>
            <person name="Wang J."/>
            <person name="Brunak S."/>
            <person name="Ehrlich S.D."/>
        </authorList>
    </citation>
    <scope>NUCLEOTIDE SEQUENCE [LARGE SCALE GENOMIC DNA]</scope>
</reference>